<sequence>MPCNVGLVPPTFHSTVEIIVDQSGCTVLQTIIYPTRTAGLPQSSVGMLPAPSSAAVPKTKCQMKIQRFINFVISQLLFLNADDPKKDIKLFTNSPGGSVTAGMGIYDAMKLCNADVSTVCLGLAASMGAFLPAAGTKGKRYCMPNSKVMIHQPLGSVGGVGTKVKHL</sequence>
<feature type="active site" evidence="5">
    <location>
        <position position="126"/>
    </location>
</feature>
<reference evidence="9 10" key="1">
    <citation type="journal article" date="2022" name="Nat. Genet.">
        <title>Improved pea reference genome and pan-genome highlight genomic features and evolutionary characteristics.</title>
        <authorList>
            <person name="Yang T."/>
            <person name="Liu R."/>
            <person name="Luo Y."/>
            <person name="Hu S."/>
            <person name="Wang D."/>
            <person name="Wang C."/>
            <person name="Pandey M.K."/>
            <person name="Ge S."/>
            <person name="Xu Q."/>
            <person name="Li N."/>
            <person name="Li G."/>
            <person name="Huang Y."/>
            <person name="Saxena R.K."/>
            <person name="Ji Y."/>
            <person name="Li M."/>
            <person name="Yan X."/>
            <person name="He Y."/>
            <person name="Liu Y."/>
            <person name="Wang X."/>
            <person name="Xiang C."/>
            <person name="Varshney R.K."/>
            <person name="Ding H."/>
            <person name="Gao S."/>
            <person name="Zong X."/>
        </authorList>
    </citation>
    <scope>NUCLEOTIDE SEQUENCE [LARGE SCALE GENOMIC DNA]</scope>
    <source>
        <strain evidence="9 10">cv. Zhongwan 6</strain>
    </source>
</reference>
<evidence type="ECO:0000256" key="5">
    <source>
        <dbReference type="PROSITE-ProRule" id="PRU10085"/>
    </source>
</evidence>
<evidence type="ECO:0000256" key="8">
    <source>
        <dbReference type="RuleBase" id="RU003567"/>
    </source>
</evidence>
<feature type="active site" evidence="6">
    <location>
        <position position="151"/>
    </location>
</feature>
<keyword evidence="3 7" id="KW-0378">Hydrolase</keyword>
<dbReference type="GO" id="GO:0006515">
    <property type="term" value="P:protein quality control for misfolded or incompletely synthesized proteins"/>
    <property type="evidence" value="ECO:0007669"/>
    <property type="project" value="TreeGrafter"/>
</dbReference>
<keyword evidence="2 7" id="KW-0645">Protease</keyword>
<dbReference type="Pfam" id="PF00574">
    <property type="entry name" value="CLP_protease"/>
    <property type="match status" value="1"/>
</dbReference>
<dbReference type="CDD" id="cd07017">
    <property type="entry name" value="S14_ClpP_2"/>
    <property type="match status" value="1"/>
</dbReference>
<dbReference type="Gramene" id="Psat05G0638900-T1">
    <property type="protein sequence ID" value="KAI5411247.1"/>
    <property type="gene ID" value="KIW84_056389"/>
</dbReference>
<dbReference type="GO" id="GO:0004252">
    <property type="term" value="F:serine-type endopeptidase activity"/>
    <property type="evidence" value="ECO:0007669"/>
    <property type="project" value="UniProtKB-EC"/>
</dbReference>
<dbReference type="GO" id="GO:0004176">
    <property type="term" value="F:ATP-dependent peptidase activity"/>
    <property type="evidence" value="ECO:0007669"/>
    <property type="project" value="InterPro"/>
</dbReference>
<evidence type="ECO:0000313" key="9">
    <source>
        <dbReference type="EMBL" id="KAI5411247.1"/>
    </source>
</evidence>
<keyword evidence="4 7" id="KW-0720">Serine protease</keyword>
<dbReference type="PANTHER" id="PTHR10381:SF50">
    <property type="entry name" value="ATP-DEPENDENT CLP PROTEASE PROTEOLYTIC SUBUNIT 3, CHLOROPLASTIC"/>
    <property type="match status" value="1"/>
</dbReference>
<organism evidence="9 10">
    <name type="scientific">Pisum sativum</name>
    <name type="common">Garden pea</name>
    <name type="synonym">Lathyrus oleraceus</name>
    <dbReference type="NCBI Taxonomy" id="3888"/>
    <lineage>
        <taxon>Eukaryota</taxon>
        <taxon>Viridiplantae</taxon>
        <taxon>Streptophyta</taxon>
        <taxon>Embryophyta</taxon>
        <taxon>Tracheophyta</taxon>
        <taxon>Spermatophyta</taxon>
        <taxon>Magnoliopsida</taxon>
        <taxon>eudicotyledons</taxon>
        <taxon>Gunneridae</taxon>
        <taxon>Pentapetalae</taxon>
        <taxon>rosids</taxon>
        <taxon>fabids</taxon>
        <taxon>Fabales</taxon>
        <taxon>Fabaceae</taxon>
        <taxon>Papilionoideae</taxon>
        <taxon>50 kb inversion clade</taxon>
        <taxon>NPAAA clade</taxon>
        <taxon>Hologalegina</taxon>
        <taxon>IRL clade</taxon>
        <taxon>Fabeae</taxon>
        <taxon>Lathyrus</taxon>
    </lineage>
</organism>
<evidence type="ECO:0000256" key="1">
    <source>
        <dbReference type="ARBA" id="ARBA00007039"/>
    </source>
</evidence>
<dbReference type="InterPro" id="IPR001907">
    <property type="entry name" value="ClpP"/>
</dbReference>
<dbReference type="PRINTS" id="PR00127">
    <property type="entry name" value="CLPPROTEASEP"/>
</dbReference>
<dbReference type="InterPro" id="IPR018215">
    <property type="entry name" value="ClpP_Ser_AS"/>
</dbReference>
<keyword evidence="10" id="KW-1185">Reference proteome</keyword>
<dbReference type="GO" id="GO:0009532">
    <property type="term" value="C:plastid stroma"/>
    <property type="evidence" value="ECO:0007669"/>
    <property type="project" value="UniProtKB-ARBA"/>
</dbReference>
<accession>A0A9D5AGV7</accession>
<evidence type="ECO:0000256" key="2">
    <source>
        <dbReference type="ARBA" id="ARBA00022670"/>
    </source>
</evidence>
<dbReference type="AlphaFoldDB" id="A0A9D5AGV7"/>
<dbReference type="SUPFAM" id="SSF52096">
    <property type="entry name" value="ClpP/crotonase"/>
    <property type="match status" value="1"/>
</dbReference>
<dbReference type="Proteomes" id="UP001058974">
    <property type="component" value="Chromosome 5"/>
</dbReference>
<proteinExistence type="inferred from homology"/>
<protein>
    <recommendedName>
        <fullName evidence="8">ATP-dependent Clp protease proteolytic subunit</fullName>
        <ecNumber evidence="7">3.4.21.92</ecNumber>
    </recommendedName>
</protein>
<dbReference type="PANTHER" id="PTHR10381">
    <property type="entry name" value="ATP-DEPENDENT CLP PROTEASE PROTEOLYTIC SUBUNIT"/>
    <property type="match status" value="1"/>
</dbReference>
<gene>
    <name evidence="9" type="ORF">KIW84_056389</name>
</gene>
<evidence type="ECO:0000313" key="10">
    <source>
        <dbReference type="Proteomes" id="UP001058974"/>
    </source>
</evidence>
<evidence type="ECO:0000256" key="7">
    <source>
        <dbReference type="RuleBase" id="RU000549"/>
    </source>
</evidence>
<dbReference type="GO" id="GO:0009368">
    <property type="term" value="C:endopeptidase Clp complex"/>
    <property type="evidence" value="ECO:0007669"/>
    <property type="project" value="TreeGrafter"/>
</dbReference>
<dbReference type="InterPro" id="IPR023562">
    <property type="entry name" value="ClpP/TepA"/>
</dbReference>
<comment type="similarity">
    <text evidence="1 8">Belongs to the peptidase S14 family.</text>
</comment>
<name>A0A9D5AGV7_PEA</name>
<evidence type="ECO:0000256" key="3">
    <source>
        <dbReference type="ARBA" id="ARBA00022801"/>
    </source>
</evidence>
<dbReference type="GO" id="GO:0051117">
    <property type="term" value="F:ATPase binding"/>
    <property type="evidence" value="ECO:0007669"/>
    <property type="project" value="TreeGrafter"/>
</dbReference>
<dbReference type="Gene3D" id="3.90.226.10">
    <property type="entry name" value="2-enoyl-CoA Hydratase, Chain A, domain 1"/>
    <property type="match status" value="1"/>
</dbReference>
<dbReference type="EMBL" id="JAMSHJ010000005">
    <property type="protein sequence ID" value="KAI5411247.1"/>
    <property type="molecule type" value="Genomic_DNA"/>
</dbReference>
<dbReference type="InterPro" id="IPR033135">
    <property type="entry name" value="ClpP_His_AS"/>
</dbReference>
<evidence type="ECO:0000256" key="4">
    <source>
        <dbReference type="ARBA" id="ARBA00022825"/>
    </source>
</evidence>
<evidence type="ECO:0000256" key="6">
    <source>
        <dbReference type="PROSITE-ProRule" id="PRU10086"/>
    </source>
</evidence>
<dbReference type="EC" id="3.4.21.92" evidence="7"/>
<dbReference type="PROSITE" id="PS00381">
    <property type="entry name" value="CLP_PROTEASE_SER"/>
    <property type="match status" value="1"/>
</dbReference>
<dbReference type="PROSITE" id="PS00382">
    <property type="entry name" value="CLP_PROTEASE_HIS"/>
    <property type="match status" value="1"/>
</dbReference>
<comment type="caution">
    <text evidence="9">The sequence shown here is derived from an EMBL/GenBank/DDBJ whole genome shotgun (WGS) entry which is preliminary data.</text>
</comment>
<dbReference type="InterPro" id="IPR029045">
    <property type="entry name" value="ClpP/crotonase-like_dom_sf"/>
</dbReference>